<name>F4QTG6_9CAUL</name>
<dbReference type="AlphaFoldDB" id="F4QTG6"/>
<dbReference type="eggNOG" id="COG5456">
    <property type="taxonomic scope" value="Bacteria"/>
</dbReference>
<dbReference type="Pfam" id="PF05751">
    <property type="entry name" value="FixH"/>
    <property type="match status" value="1"/>
</dbReference>
<dbReference type="STRING" id="715226.ABI_44630"/>
<dbReference type="EMBL" id="GL883080">
    <property type="protein sequence ID" value="EGF90036.1"/>
    <property type="molecule type" value="Genomic_DNA"/>
</dbReference>
<keyword evidence="3" id="KW-1185">Reference proteome</keyword>
<protein>
    <submittedName>
        <fullName evidence="2">FixH family protein</fullName>
    </submittedName>
</protein>
<keyword evidence="1" id="KW-0472">Membrane</keyword>
<dbReference type="RefSeq" id="WP_006275236.1">
    <property type="nucleotide sequence ID" value="NZ_GL883080.1"/>
</dbReference>
<evidence type="ECO:0000313" key="2">
    <source>
        <dbReference type="EMBL" id="EGF90036.1"/>
    </source>
</evidence>
<accession>F4QTG6</accession>
<dbReference type="HOGENOM" id="CLU_111458_0_0_5"/>
<keyword evidence="1" id="KW-0812">Transmembrane</keyword>
<gene>
    <name evidence="2" type="ORF">ABI_44630</name>
</gene>
<dbReference type="OrthoDB" id="1495896at2"/>
<evidence type="ECO:0000256" key="1">
    <source>
        <dbReference type="SAM" id="Phobius"/>
    </source>
</evidence>
<sequence length="167" mass="18521">MPAISSNPDQTQAQIDRRRGRFVPWIIVAFYVAFMSGFMAFVVIAFHNPPNEYTAEAYAKGLAYNETLAKADAQAKLGWRTQAVYSKGHLDVALSDSEGRPLDGARVRAWFVHPSVKAHDRAFDLRPDGAGRYSVAADLPVEAVWKVHVTAEQGGRQFQSMIIVEGR</sequence>
<feature type="transmembrane region" description="Helical" evidence="1">
    <location>
        <begin position="22"/>
        <end position="46"/>
    </location>
</feature>
<organism evidence="2 3">
    <name type="scientific">Asticcacaulis biprosthecium C19</name>
    <dbReference type="NCBI Taxonomy" id="715226"/>
    <lineage>
        <taxon>Bacteria</taxon>
        <taxon>Pseudomonadati</taxon>
        <taxon>Pseudomonadota</taxon>
        <taxon>Alphaproteobacteria</taxon>
        <taxon>Caulobacterales</taxon>
        <taxon>Caulobacteraceae</taxon>
        <taxon>Asticcacaulis</taxon>
    </lineage>
</organism>
<evidence type="ECO:0000313" key="3">
    <source>
        <dbReference type="Proteomes" id="UP000006512"/>
    </source>
</evidence>
<reference evidence="3" key="1">
    <citation type="submission" date="2011-03" db="EMBL/GenBank/DDBJ databases">
        <title>Draft genome sequence of Brevundimonas diminuta.</title>
        <authorList>
            <person name="Brown P.J.B."/>
            <person name="Buechlein A."/>
            <person name="Hemmerich C."/>
            <person name="Brun Y.V."/>
        </authorList>
    </citation>
    <scope>NUCLEOTIDE SEQUENCE [LARGE SCALE GENOMIC DNA]</scope>
    <source>
        <strain evidence="3">C19</strain>
    </source>
</reference>
<keyword evidence="1" id="KW-1133">Transmembrane helix</keyword>
<dbReference type="InterPro" id="IPR008620">
    <property type="entry name" value="FixH"/>
</dbReference>
<proteinExistence type="predicted"/>
<dbReference type="Proteomes" id="UP000006512">
    <property type="component" value="Unassembled WGS sequence"/>
</dbReference>